<gene>
    <name evidence="1" type="ORF">ACG02S_01315</name>
</gene>
<evidence type="ECO:0000313" key="1">
    <source>
        <dbReference type="EMBL" id="MFG6412531.1"/>
    </source>
</evidence>
<dbReference type="NCBIfam" id="TIGR03694">
    <property type="entry name" value="exosort_acyl"/>
    <property type="match status" value="1"/>
</dbReference>
<reference evidence="1 2" key="1">
    <citation type="submission" date="2024-09" db="EMBL/GenBank/DDBJ databases">
        <title>Novel species of the genus Pelomonas and Roseateles isolated from streams.</title>
        <authorList>
            <person name="Lu H."/>
        </authorList>
    </citation>
    <scope>NUCLEOTIDE SEQUENCE [LARGE SCALE GENOMIC DNA]</scope>
    <source>
        <strain evidence="1 2">DC23W</strain>
    </source>
</reference>
<dbReference type="GO" id="GO:0016746">
    <property type="term" value="F:acyltransferase activity"/>
    <property type="evidence" value="ECO:0007669"/>
    <property type="project" value="UniProtKB-KW"/>
</dbReference>
<comment type="caution">
    <text evidence="1">The sequence shown here is derived from an EMBL/GenBank/DDBJ whole genome shotgun (WGS) entry which is preliminary data.</text>
</comment>
<protein>
    <submittedName>
        <fullName evidence="1">PEP-CTERM/exosortase system-associated acyltransferase</fullName>
    </submittedName>
</protein>
<dbReference type="RefSeq" id="WP_394468636.1">
    <property type="nucleotide sequence ID" value="NZ_JBIGHY010000001.1"/>
</dbReference>
<dbReference type="InterPro" id="IPR016181">
    <property type="entry name" value="Acyl_CoA_acyltransferase"/>
</dbReference>
<keyword evidence="2" id="KW-1185">Reference proteome</keyword>
<dbReference type="Pfam" id="PF13444">
    <property type="entry name" value="Acetyltransf_5"/>
    <property type="match status" value="1"/>
</dbReference>
<dbReference type="SUPFAM" id="SSF55729">
    <property type="entry name" value="Acyl-CoA N-acyltransferases (Nat)"/>
    <property type="match status" value="1"/>
</dbReference>
<name>A0ABW7EKH5_9BURK</name>
<dbReference type="InterPro" id="IPR022484">
    <property type="entry name" value="PEP-CTERM/exosrtase_acylTfrase"/>
</dbReference>
<accession>A0ABW7EKH5</accession>
<keyword evidence="1" id="KW-0012">Acyltransferase</keyword>
<proteinExistence type="predicted"/>
<sequence>MTEETSSNRNLGESFSQYFELLPALDDATREEVFRIRHEVYCRDLGWEPVRADGLERDAFDPQSVHCLLRHRVTREPVGCTRLILADEAHPDQLLPVERSCAEVLDRSILDPATLPRRTVAEVSRLAVMRNFRQRKGESQSAGTVNEDDFQPRGPQARFPYIPVSLYFGAAAIARRLGREHVLVLTEPRLAAHFARLGVYIKSIGGSIEHRGERMPSLFLTSQFAPGLRPLIRPLYDEIERGVDACFDAHVN</sequence>
<evidence type="ECO:0000313" key="2">
    <source>
        <dbReference type="Proteomes" id="UP001606300"/>
    </source>
</evidence>
<dbReference type="Proteomes" id="UP001606300">
    <property type="component" value="Unassembled WGS sequence"/>
</dbReference>
<organism evidence="1 2">
    <name type="scientific">Pelomonas dachongensis</name>
    <dbReference type="NCBI Taxonomy" id="3299029"/>
    <lineage>
        <taxon>Bacteria</taxon>
        <taxon>Pseudomonadati</taxon>
        <taxon>Pseudomonadota</taxon>
        <taxon>Betaproteobacteria</taxon>
        <taxon>Burkholderiales</taxon>
        <taxon>Sphaerotilaceae</taxon>
        <taxon>Roseateles</taxon>
    </lineage>
</organism>
<dbReference type="EMBL" id="JBIGHY010000001">
    <property type="protein sequence ID" value="MFG6412531.1"/>
    <property type="molecule type" value="Genomic_DNA"/>
</dbReference>
<keyword evidence="1" id="KW-0808">Transferase</keyword>
<dbReference type="Gene3D" id="3.40.630.30">
    <property type="match status" value="1"/>
</dbReference>